<feature type="compositionally biased region" description="Polar residues" evidence="1">
    <location>
        <begin position="221"/>
        <end position="232"/>
    </location>
</feature>
<sequence length="265" mass="29099">MRSLARAASPAKDLISPATAAKPRRAHPPDRLDRRHFNHRTGSACGRRSPEPRRCRSAGLAPRESSTGRKERLGSNSKMGPRTVARRLFIGGSSLKRQAYRHGAPVGSWLERRFQVKPPMLVPVALTDKMARMVWALLTRQEDHRALAAASTQSPAAARGVRDASGQKERIAQQAARRAQRAVNSRAGPKRGKLQRTLSKMAHHGSAHPGWTDDSIRQRASHSASSLASEGASTGAFIQGASKIIIHLIARRRTGKWRESEKEHP</sequence>
<reference evidence="2 3" key="1">
    <citation type="submission" date="2020-08" db="EMBL/GenBank/DDBJ databases">
        <title>Genomic Encyclopedia of Type Strains, Phase IV (KMG-IV): sequencing the most valuable type-strain genomes for metagenomic binning, comparative biology and taxonomic classification.</title>
        <authorList>
            <person name="Goeker M."/>
        </authorList>
    </citation>
    <scope>NUCLEOTIDE SEQUENCE [LARGE SCALE GENOMIC DNA]</scope>
    <source>
        <strain evidence="2 3">DSM 26736</strain>
    </source>
</reference>
<protein>
    <recommendedName>
        <fullName evidence="4">Transposase</fullName>
    </recommendedName>
</protein>
<organism evidence="2 3">
    <name type="scientific">Sphingomonas xinjiangensis</name>
    <dbReference type="NCBI Taxonomy" id="643568"/>
    <lineage>
        <taxon>Bacteria</taxon>
        <taxon>Pseudomonadati</taxon>
        <taxon>Pseudomonadota</taxon>
        <taxon>Alphaproteobacteria</taxon>
        <taxon>Sphingomonadales</taxon>
        <taxon>Sphingomonadaceae</taxon>
        <taxon>Sphingomonas</taxon>
    </lineage>
</organism>
<evidence type="ECO:0000256" key="1">
    <source>
        <dbReference type="SAM" id="MobiDB-lite"/>
    </source>
</evidence>
<accession>A0A840YLA7</accession>
<evidence type="ECO:0000313" key="2">
    <source>
        <dbReference type="EMBL" id="MBB5712098.1"/>
    </source>
</evidence>
<dbReference type="AlphaFoldDB" id="A0A840YLA7"/>
<name>A0A840YLA7_9SPHN</name>
<comment type="caution">
    <text evidence="2">The sequence shown here is derived from an EMBL/GenBank/DDBJ whole genome shotgun (WGS) entry which is preliminary data.</text>
</comment>
<gene>
    <name evidence="2" type="ORF">FHT02_003354</name>
</gene>
<evidence type="ECO:0008006" key="4">
    <source>
        <dbReference type="Google" id="ProtNLM"/>
    </source>
</evidence>
<feature type="region of interest" description="Disordered" evidence="1">
    <location>
        <begin position="178"/>
        <end position="232"/>
    </location>
</feature>
<dbReference type="EMBL" id="JACIJF010000012">
    <property type="protein sequence ID" value="MBB5712098.1"/>
    <property type="molecule type" value="Genomic_DNA"/>
</dbReference>
<evidence type="ECO:0000313" key="3">
    <source>
        <dbReference type="Proteomes" id="UP000527143"/>
    </source>
</evidence>
<keyword evidence="3" id="KW-1185">Reference proteome</keyword>
<proteinExistence type="predicted"/>
<dbReference type="Proteomes" id="UP000527143">
    <property type="component" value="Unassembled WGS sequence"/>
</dbReference>
<feature type="region of interest" description="Disordered" evidence="1">
    <location>
        <begin position="1"/>
        <end position="82"/>
    </location>
</feature>